<dbReference type="RefSeq" id="WP_182834109.1">
    <property type="nucleotide sequence ID" value="NZ_JACJFN010000003.1"/>
</dbReference>
<comment type="similarity">
    <text evidence="1">Belongs to the LysR transcriptional regulatory family.</text>
</comment>
<dbReference type="PANTHER" id="PTHR30537">
    <property type="entry name" value="HTH-TYPE TRANSCRIPTIONAL REGULATOR"/>
    <property type="match status" value="1"/>
</dbReference>
<comment type="caution">
    <text evidence="6">The sequence shown here is derived from an EMBL/GenBank/DDBJ whole genome shotgun (WGS) entry which is preliminary data.</text>
</comment>
<dbReference type="EMBL" id="JACJFN010000003">
    <property type="protein sequence ID" value="MBB1520100.1"/>
    <property type="molecule type" value="Genomic_DNA"/>
</dbReference>
<reference evidence="6 7" key="1">
    <citation type="submission" date="2020-08" db="EMBL/GenBank/DDBJ databases">
        <authorList>
            <person name="Kim C.M."/>
        </authorList>
    </citation>
    <scope>NUCLEOTIDE SEQUENCE [LARGE SCALE GENOMIC DNA]</scope>
    <source>
        <strain evidence="6 7">SR9</strain>
    </source>
</reference>
<keyword evidence="4" id="KW-0804">Transcription</keyword>
<dbReference type="Proteomes" id="UP000581189">
    <property type="component" value="Unassembled WGS sequence"/>
</dbReference>
<proteinExistence type="inferred from homology"/>
<gene>
    <name evidence="6" type="ORF">H3H45_12680</name>
</gene>
<name>A0A7W4DCN1_9GAMM</name>
<dbReference type="Pfam" id="PF00126">
    <property type="entry name" value="HTH_1"/>
    <property type="match status" value="1"/>
</dbReference>
<evidence type="ECO:0000256" key="1">
    <source>
        <dbReference type="ARBA" id="ARBA00009437"/>
    </source>
</evidence>
<dbReference type="GO" id="GO:0043565">
    <property type="term" value="F:sequence-specific DNA binding"/>
    <property type="evidence" value="ECO:0007669"/>
    <property type="project" value="TreeGrafter"/>
</dbReference>
<dbReference type="FunFam" id="1.10.10.10:FF:000001">
    <property type="entry name" value="LysR family transcriptional regulator"/>
    <property type="match status" value="1"/>
</dbReference>
<sequence length="312" mass="34748">MSDLQDLAAFALLVEAGSFTAAAERLGCSKGQLSKRISQLERSLDCVLLHRTTRRLHLTAAGAALLPEAQALQTQAQRARQVVQSLQEEVAGTVRLTVPVSLGETFFDALLLDFVHQYPKVRVELDLSNSYRDLVAEGFDLGIRSGQQLDERLVAKPLFALQEITCAAPAYLQQHGTPQQPAELATRQCLLNTHYSGFEEWLYHRQHQLERVRVSGNLASNHYSLLKKAALSGAGIARLPSYMVQDELATGRLQWLLHDYQTRSTAVFLVHPWQGSLPRRTQALADYLLGWFERSRLVLDGLTRPIGARPTG</sequence>
<evidence type="ECO:0000256" key="4">
    <source>
        <dbReference type="ARBA" id="ARBA00023163"/>
    </source>
</evidence>
<dbReference type="Pfam" id="PF03466">
    <property type="entry name" value="LysR_substrate"/>
    <property type="match status" value="1"/>
</dbReference>
<protein>
    <submittedName>
        <fullName evidence="6">LysR family transcriptional regulator</fullName>
    </submittedName>
</protein>
<keyword evidence="7" id="KW-1185">Reference proteome</keyword>
<dbReference type="SUPFAM" id="SSF53850">
    <property type="entry name" value="Periplasmic binding protein-like II"/>
    <property type="match status" value="1"/>
</dbReference>
<dbReference type="GO" id="GO:0006351">
    <property type="term" value="P:DNA-templated transcription"/>
    <property type="evidence" value="ECO:0007669"/>
    <property type="project" value="TreeGrafter"/>
</dbReference>
<dbReference type="Gene3D" id="3.40.190.290">
    <property type="match status" value="1"/>
</dbReference>
<dbReference type="PANTHER" id="PTHR30537:SF10">
    <property type="entry name" value="TRANSCRIPTIONAL REGULATOR-RELATED"/>
    <property type="match status" value="1"/>
</dbReference>
<accession>A0A7W4DCN1</accession>
<evidence type="ECO:0000256" key="2">
    <source>
        <dbReference type="ARBA" id="ARBA00023015"/>
    </source>
</evidence>
<keyword evidence="2" id="KW-0805">Transcription regulation</keyword>
<dbReference type="SUPFAM" id="SSF46785">
    <property type="entry name" value="Winged helix' DNA-binding domain"/>
    <property type="match status" value="1"/>
</dbReference>
<dbReference type="AlphaFoldDB" id="A0A7W4DCN1"/>
<evidence type="ECO:0000313" key="6">
    <source>
        <dbReference type="EMBL" id="MBB1520100.1"/>
    </source>
</evidence>
<dbReference type="InterPro" id="IPR036390">
    <property type="entry name" value="WH_DNA-bd_sf"/>
</dbReference>
<dbReference type="Gene3D" id="1.10.10.10">
    <property type="entry name" value="Winged helix-like DNA-binding domain superfamily/Winged helix DNA-binding domain"/>
    <property type="match status" value="1"/>
</dbReference>
<dbReference type="GO" id="GO:0003700">
    <property type="term" value="F:DNA-binding transcription factor activity"/>
    <property type="evidence" value="ECO:0007669"/>
    <property type="project" value="InterPro"/>
</dbReference>
<dbReference type="PROSITE" id="PS50931">
    <property type="entry name" value="HTH_LYSR"/>
    <property type="match status" value="1"/>
</dbReference>
<evidence type="ECO:0000259" key="5">
    <source>
        <dbReference type="PROSITE" id="PS50931"/>
    </source>
</evidence>
<keyword evidence="3" id="KW-0238">DNA-binding</keyword>
<dbReference type="InterPro" id="IPR058163">
    <property type="entry name" value="LysR-type_TF_proteobact-type"/>
</dbReference>
<feature type="domain" description="HTH lysR-type" evidence="5">
    <location>
        <begin position="1"/>
        <end position="59"/>
    </location>
</feature>
<organism evidence="6 7">
    <name type="scientific">Aquipseudomonas guryensis</name>
    <dbReference type="NCBI Taxonomy" id="2759165"/>
    <lineage>
        <taxon>Bacteria</taxon>
        <taxon>Pseudomonadati</taxon>
        <taxon>Pseudomonadota</taxon>
        <taxon>Gammaproteobacteria</taxon>
        <taxon>Pseudomonadales</taxon>
        <taxon>Pseudomonadaceae</taxon>
        <taxon>Aquipseudomonas</taxon>
    </lineage>
</organism>
<dbReference type="InterPro" id="IPR005119">
    <property type="entry name" value="LysR_subst-bd"/>
</dbReference>
<dbReference type="InterPro" id="IPR000847">
    <property type="entry name" value="LysR_HTH_N"/>
</dbReference>
<dbReference type="CDD" id="cd08422">
    <property type="entry name" value="PBP2_CrgA_like"/>
    <property type="match status" value="1"/>
</dbReference>
<dbReference type="InterPro" id="IPR036388">
    <property type="entry name" value="WH-like_DNA-bd_sf"/>
</dbReference>
<evidence type="ECO:0000313" key="7">
    <source>
        <dbReference type="Proteomes" id="UP000581189"/>
    </source>
</evidence>
<evidence type="ECO:0000256" key="3">
    <source>
        <dbReference type="ARBA" id="ARBA00023125"/>
    </source>
</evidence>